<reference evidence="5" key="1">
    <citation type="journal article" date="2023" name="Mol. Phylogenet. Evol.">
        <title>Genome-scale phylogeny and comparative genomics of the fungal order Sordariales.</title>
        <authorList>
            <person name="Hensen N."/>
            <person name="Bonometti L."/>
            <person name="Westerberg I."/>
            <person name="Brannstrom I.O."/>
            <person name="Guillou S."/>
            <person name="Cros-Aarteil S."/>
            <person name="Calhoun S."/>
            <person name="Haridas S."/>
            <person name="Kuo A."/>
            <person name="Mondo S."/>
            <person name="Pangilinan J."/>
            <person name="Riley R."/>
            <person name="LaButti K."/>
            <person name="Andreopoulos B."/>
            <person name="Lipzen A."/>
            <person name="Chen C."/>
            <person name="Yan M."/>
            <person name="Daum C."/>
            <person name="Ng V."/>
            <person name="Clum A."/>
            <person name="Steindorff A."/>
            <person name="Ohm R.A."/>
            <person name="Martin F."/>
            <person name="Silar P."/>
            <person name="Natvig D.O."/>
            <person name="Lalanne C."/>
            <person name="Gautier V."/>
            <person name="Ament-Velasquez S.L."/>
            <person name="Kruys A."/>
            <person name="Hutchinson M.I."/>
            <person name="Powell A.J."/>
            <person name="Barry K."/>
            <person name="Miller A.N."/>
            <person name="Grigoriev I.V."/>
            <person name="Debuchy R."/>
            <person name="Gladieux P."/>
            <person name="Hiltunen Thoren M."/>
            <person name="Johannesson H."/>
        </authorList>
    </citation>
    <scope>NUCLEOTIDE SEQUENCE</scope>
    <source>
        <strain evidence="5">PSN293</strain>
    </source>
</reference>
<evidence type="ECO:0000256" key="1">
    <source>
        <dbReference type="ARBA" id="ARBA00022481"/>
    </source>
</evidence>
<dbReference type="InterPro" id="IPR001806">
    <property type="entry name" value="Small_GTPase"/>
</dbReference>
<feature type="region of interest" description="Disordered" evidence="4">
    <location>
        <begin position="455"/>
        <end position="478"/>
    </location>
</feature>
<dbReference type="PANTHER" id="PTHR24072">
    <property type="entry name" value="RHO FAMILY GTPASE"/>
    <property type="match status" value="1"/>
</dbReference>
<comment type="caution">
    <text evidence="5">The sequence shown here is derived from an EMBL/GenBank/DDBJ whole genome shotgun (WGS) entry which is preliminary data.</text>
</comment>
<sequence length="478" mass="53104">MNSHPRIPMRMAGGRPIPGSVRSRSSSAFGRRIGSPTPEPALVPTFGHTVEGEHPFTFRDGEVASPQGLPRSDHVAPGIADAPPAGPSAPRAVREQLYGALTMSQRGSVAFEPTDRLNNWLSGLDFTSNAATDGGSETSGAVQMICPNEDTKDDKNAEKVTLGMKRRTVQDLTEEPERATKRSRLAAGIKRRFSRAAESGYPSGTAAHVHQEAEDPFREINSRLSFFSLGRERAPERTINIALLGDCNCGKTTMLNYFFTKKFEEVQPTAIASRRDLTMLDRGELVKVRFWDLPGTIGRPHLMVDNFQAAILCFNIGDAQSLERLTNYWSPILTSSLAVEGHPVFLLGLKKDQRPSYHQLRLSFVEGQNYVSRRDGQKAIHKVNAVGYAECTAKEYNNKIPCILHTAIDMTLKHVRENEERMRRNKRQEKEKEMIRGTKVAFRKTGKKIKKIIDCGKRKMGGGGGGRGDNDENDRMEI</sequence>
<dbReference type="InterPro" id="IPR003578">
    <property type="entry name" value="Small_GTPase_Rho"/>
</dbReference>
<dbReference type="InterPro" id="IPR005225">
    <property type="entry name" value="Small_GTP-bd"/>
</dbReference>
<dbReference type="EMBL" id="MU858116">
    <property type="protein sequence ID" value="KAK4213015.1"/>
    <property type="molecule type" value="Genomic_DNA"/>
</dbReference>
<dbReference type="InterPro" id="IPR027417">
    <property type="entry name" value="P-loop_NTPase"/>
</dbReference>
<reference evidence="5" key="2">
    <citation type="submission" date="2023-05" db="EMBL/GenBank/DDBJ databases">
        <authorList>
            <consortium name="Lawrence Berkeley National Laboratory"/>
            <person name="Steindorff A."/>
            <person name="Hensen N."/>
            <person name="Bonometti L."/>
            <person name="Westerberg I."/>
            <person name="Brannstrom I.O."/>
            <person name="Guillou S."/>
            <person name="Cros-Aarteil S."/>
            <person name="Calhoun S."/>
            <person name="Haridas S."/>
            <person name="Kuo A."/>
            <person name="Mondo S."/>
            <person name="Pangilinan J."/>
            <person name="Riley R."/>
            <person name="Labutti K."/>
            <person name="Andreopoulos B."/>
            <person name="Lipzen A."/>
            <person name="Chen C."/>
            <person name="Yanf M."/>
            <person name="Daum C."/>
            <person name="Ng V."/>
            <person name="Clum A."/>
            <person name="Ohm R."/>
            <person name="Martin F."/>
            <person name="Silar P."/>
            <person name="Natvig D."/>
            <person name="Lalanne C."/>
            <person name="Gautier V."/>
            <person name="Ament-Velasquez S.L."/>
            <person name="Kruys A."/>
            <person name="Hutchinson M.I."/>
            <person name="Powell A.J."/>
            <person name="Barry K."/>
            <person name="Miller A.N."/>
            <person name="Grigoriev I.V."/>
            <person name="Debuchy R."/>
            <person name="Gladieux P."/>
            <person name="Thoren M.H."/>
            <person name="Johannesson H."/>
        </authorList>
    </citation>
    <scope>NUCLEOTIDE SEQUENCE</scope>
    <source>
        <strain evidence="5">PSN293</strain>
    </source>
</reference>
<feature type="region of interest" description="Disordered" evidence="4">
    <location>
        <begin position="1"/>
        <end position="42"/>
    </location>
</feature>
<protein>
    <submittedName>
        <fullName evidence="5">P-loop containing nucleoside triphosphate hydrolase protein</fullName>
    </submittedName>
</protein>
<dbReference type="SMART" id="SM00175">
    <property type="entry name" value="RAB"/>
    <property type="match status" value="1"/>
</dbReference>
<proteinExistence type="predicted"/>
<dbReference type="SUPFAM" id="SSF52540">
    <property type="entry name" value="P-loop containing nucleoside triphosphate hydrolases"/>
    <property type="match status" value="1"/>
</dbReference>
<keyword evidence="2" id="KW-0547">Nucleotide-binding</keyword>
<organism evidence="5 6">
    <name type="scientific">Rhypophila decipiens</name>
    <dbReference type="NCBI Taxonomy" id="261697"/>
    <lineage>
        <taxon>Eukaryota</taxon>
        <taxon>Fungi</taxon>
        <taxon>Dikarya</taxon>
        <taxon>Ascomycota</taxon>
        <taxon>Pezizomycotina</taxon>
        <taxon>Sordariomycetes</taxon>
        <taxon>Sordariomycetidae</taxon>
        <taxon>Sordariales</taxon>
        <taxon>Naviculisporaceae</taxon>
        <taxon>Rhypophila</taxon>
    </lineage>
</organism>
<evidence type="ECO:0000256" key="3">
    <source>
        <dbReference type="ARBA" id="ARBA00023134"/>
    </source>
</evidence>
<dbReference type="Proteomes" id="UP001301769">
    <property type="component" value="Unassembled WGS sequence"/>
</dbReference>
<dbReference type="NCBIfam" id="TIGR00231">
    <property type="entry name" value="small_GTP"/>
    <property type="match status" value="1"/>
</dbReference>
<dbReference type="SMART" id="SM00174">
    <property type="entry name" value="RHO"/>
    <property type="match status" value="1"/>
</dbReference>
<dbReference type="Gene3D" id="3.40.50.300">
    <property type="entry name" value="P-loop containing nucleotide triphosphate hydrolases"/>
    <property type="match status" value="1"/>
</dbReference>
<keyword evidence="6" id="KW-1185">Reference proteome</keyword>
<evidence type="ECO:0000256" key="2">
    <source>
        <dbReference type="ARBA" id="ARBA00022741"/>
    </source>
</evidence>
<keyword evidence="3" id="KW-0342">GTP-binding</keyword>
<name>A0AAN6Y6W7_9PEZI</name>
<dbReference type="GO" id="GO:0005525">
    <property type="term" value="F:GTP binding"/>
    <property type="evidence" value="ECO:0007669"/>
    <property type="project" value="UniProtKB-KW"/>
</dbReference>
<keyword evidence="5" id="KW-0378">Hydrolase</keyword>
<dbReference type="GO" id="GO:0003924">
    <property type="term" value="F:GTPase activity"/>
    <property type="evidence" value="ECO:0007669"/>
    <property type="project" value="InterPro"/>
</dbReference>
<keyword evidence="1" id="KW-0488">Methylation</keyword>
<evidence type="ECO:0000313" key="6">
    <source>
        <dbReference type="Proteomes" id="UP001301769"/>
    </source>
</evidence>
<feature type="compositionally biased region" description="Basic and acidic residues" evidence="4">
    <location>
        <begin position="468"/>
        <end position="478"/>
    </location>
</feature>
<dbReference type="GO" id="GO:0007264">
    <property type="term" value="P:small GTPase-mediated signal transduction"/>
    <property type="evidence" value="ECO:0007669"/>
    <property type="project" value="InterPro"/>
</dbReference>
<dbReference type="AlphaFoldDB" id="A0AAN6Y6W7"/>
<evidence type="ECO:0000256" key="4">
    <source>
        <dbReference type="SAM" id="MobiDB-lite"/>
    </source>
</evidence>
<evidence type="ECO:0000313" key="5">
    <source>
        <dbReference type="EMBL" id="KAK4213015.1"/>
    </source>
</evidence>
<dbReference type="Pfam" id="PF00071">
    <property type="entry name" value="Ras"/>
    <property type="match status" value="1"/>
</dbReference>
<accession>A0AAN6Y6W7</accession>
<gene>
    <name evidence="5" type="ORF">QBC37DRAFT_388342</name>
</gene>
<dbReference type="PROSITE" id="PS51419">
    <property type="entry name" value="RAB"/>
    <property type="match status" value="1"/>
</dbReference>